<proteinExistence type="predicted"/>
<dbReference type="InterPro" id="IPR001909">
    <property type="entry name" value="KRAB"/>
</dbReference>
<dbReference type="SUPFAM" id="SSF109640">
    <property type="entry name" value="KRAB domain (Kruppel-associated box)"/>
    <property type="match status" value="1"/>
</dbReference>
<dbReference type="PANTHER" id="PTHR23232">
    <property type="entry name" value="KRAB DOMAIN C2H2 ZINC FINGER"/>
    <property type="match status" value="1"/>
</dbReference>
<organism evidence="2 3">
    <name type="scientific">Hymenochirus boettgeri</name>
    <name type="common">Congo dwarf clawed frog</name>
    <dbReference type="NCBI Taxonomy" id="247094"/>
    <lineage>
        <taxon>Eukaryota</taxon>
        <taxon>Metazoa</taxon>
        <taxon>Chordata</taxon>
        <taxon>Craniata</taxon>
        <taxon>Vertebrata</taxon>
        <taxon>Euteleostomi</taxon>
        <taxon>Amphibia</taxon>
        <taxon>Batrachia</taxon>
        <taxon>Anura</taxon>
        <taxon>Pipoidea</taxon>
        <taxon>Pipidae</taxon>
        <taxon>Pipinae</taxon>
        <taxon>Hymenochirus</taxon>
    </lineage>
</organism>
<keyword evidence="3" id="KW-1185">Reference proteome</keyword>
<dbReference type="CDD" id="cd07765">
    <property type="entry name" value="KRAB_A-box"/>
    <property type="match status" value="1"/>
</dbReference>
<dbReference type="GO" id="GO:0006355">
    <property type="term" value="P:regulation of DNA-templated transcription"/>
    <property type="evidence" value="ECO:0007669"/>
    <property type="project" value="InterPro"/>
</dbReference>
<dbReference type="InterPro" id="IPR036051">
    <property type="entry name" value="KRAB_dom_sf"/>
</dbReference>
<evidence type="ECO:0000313" key="2">
    <source>
        <dbReference type="EMBL" id="KAG8429843.1"/>
    </source>
</evidence>
<dbReference type="Gene3D" id="6.10.140.140">
    <property type="match status" value="1"/>
</dbReference>
<evidence type="ECO:0000259" key="1">
    <source>
        <dbReference type="PROSITE" id="PS50805"/>
    </source>
</evidence>
<comment type="caution">
    <text evidence="2">The sequence shown here is derived from an EMBL/GenBank/DDBJ whole genome shotgun (WGS) entry which is preliminary data.</text>
</comment>
<gene>
    <name evidence="2" type="ORF">GDO86_019068</name>
</gene>
<dbReference type="PANTHER" id="PTHR23232:SF152">
    <property type="entry name" value="ZINC FINGER PROTEIN 182"/>
    <property type="match status" value="1"/>
</dbReference>
<dbReference type="EMBL" id="JAACNH010002429">
    <property type="protein sequence ID" value="KAG8429843.1"/>
    <property type="molecule type" value="Genomic_DNA"/>
</dbReference>
<accession>A0A8T2IDA9</accession>
<dbReference type="Proteomes" id="UP000812440">
    <property type="component" value="Unassembled WGS sequence"/>
</dbReference>
<reference evidence="2" key="1">
    <citation type="thesis" date="2020" institute="ProQuest LLC" country="789 East Eisenhower Parkway, Ann Arbor, MI, USA">
        <title>Comparative Genomics and Chromosome Evolution.</title>
        <authorList>
            <person name="Mudd A.B."/>
        </authorList>
    </citation>
    <scope>NUCLEOTIDE SEQUENCE</scope>
    <source>
        <strain evidence="2">Female2</strain>
        <tissue evidence="2">Blood</tissue>
    </source>
</reference>
<dbReference type="SMART" id="SM00349">
    <property type="entry name" value="KRAB"/>
    <property type="match status" value="1"/>
</dbReference>
<protein>
    <recommendedName>
        <fullName evidence="1">KRAB domain-containing protein</fullName>
    </recommendedName>
</protein>
<evidence type="ECO:0000313" key="3">
    <source>
        <dbReference type="Proteomes" id="UP000812440"/>
    </source>
</evidence>
<feature type="domain" description="KRAB" evidence="1">
    <location>
        <begin position="43"/>
        <end position="114"/>
    </location>
</feature>
<sequence length="125" mass="14426">MFPNCRLLMKSLTGGRLTDPLIFYSDHMREGCDVTGKMYQAPVTFHDVAACFSAQEWSLLGDWQKELYRTVMREIHTTLQAMGFHIINPDVLFRIKKMKESYTNLLDPGRPQNAGILLSQPRYPD</sequence>
<dbReference type="InterPro" id="IPR050169">
    <property type="entry name" value="Krueppel_C2H2_ZnF"/>
</dbReference>
<dbReference type="AlphaFoldDB" id="A0A8T2IDA9"/>
<dbReference type="Pfam" id="PF01352">
    <property type="entry name" value="KRAB"/>
    <property type="match status" value="1"/>
</dbReference>
<dbReference type="PROSITE" id="PS50805">
    <property type="entry name" value="KRAB"/>
    <property type="match status" value="1"/>
</dbReference>
<dbReference type="OrthoDB" id="9909089at2759"/>
<name>A0A8T2IDA9_9PIPI</name>